<keyword evidence="2" id="KW-1185">Reference proteome</keyword>
<dbReference type="SMART" id="SM00289">
    <property type="entry name" value="WR1"/>
    <property type="match status" value="3"/>
</dbReference>
<keyword evidence="1" id="KW-1133">Transmembrane helix</keyword>
<dbReference type="AlphaFoldDB" id="A0A0N5ATV3"/>
<evidence type="ECO:0000313" key="3">
    <source>
        <dbReference type="WBParaSite" id="SMUV_0000827301-mRNA-1"/>
    </source>
</evidence>
<keyword evidence="1" id="KW-0812">Transmembrane</keyword>
<keyword evidence="1" id="KW-0472">Membrane</keyword>
<reference evidence="3" key="1">
    <citation type="submission" date="2017-02" db="UniProtKB">
        <authorList>
            <consortium name="WormBaseParasite"/>
        </authorList>
    </citation>
    <scope>IDENTIFICATION</scope>
</reference>
<dbReference type="WBParaSite" id="SMUV_0000827301-mRNA-1">
    <property type="protein sequence ID" value="SMUV_0000827301-mRNA-1"/>
    <property type="gene ID" value="SMUV_0000827301"/>
</dbReference>
<sequence>MYSAYYILSIICYNTFVISVLCVKPNFRNISQFLRPKRQIYYLCGIYPNQYYSSRPCYYTETECPNGGKMIGVGCTNAIQCTPYHIGKSTCINGCCCTVPESSTSTSNFDFGYCYNGQLSQVQCSSYEPCESGQTCMNGLCCTTTSEEYLYTCGGIAALSSCADDGTCENNMHCNPSNYCCECPVGRSSGPCNQGVCPSGFQCNSNGYCCATCPGDETPYGACRDGVCGGGRTCHAGNICC</sequence>
<evidence type="ECO:0000256" key="1">
    <source>
        <dbReference type="SAM" id="Phobius"/>
    </source>
</evidence>
<dbReference type="Proteomes" id="UP000046393">
    <property type="component" value="Unplaced"/>
</dbReference>
<protein>
    <submittedName>
        <fullName evidence="3">CC domain-containing protein</fullName>
    </submittedName>
</protein>
<organism evidence="2 3">
    <name type="scientific">Syphacia muris</name>
    <dbReference type="NCBI Taxonomy" id="451379"/>
    <lineage>
        <taxon>Eukaryota</taxon>
        <taxon>Metazoa</taxon>
        <taxon>Ecdysozoa</taxon>
        <taxon>Nematoda</taxon>
        <taxon>Chromadorea</taxon>
        <taxon>Rhabditida</taxon>
        <taxon>Spirurina</taxon>
        <taxon>Oxyuridomorpha</taxon>
        <taxon>Oxyuroidea</taxon>
        <taxon>Oxyuridae</taxon>
        <taxon>Syphacia</taxon>
    </lineage>
</organism>
<accession>A0A0N5ATV3</accession>
<proteinExistence type="predicted"/>
<evidence type="ECO:0000313" key="2">
    <source>
        <dbReference type="Proteomes" id="UP000046393"/>
    </source>
</evidence>
<dbReference type="InterPro" id="IPR006150">
    <property type="entry name" value="Cys_repeat_1"/>
</dbReference>
<dbReference type="PANTHER" id="PTHR34150">
    <property type="entry name" value="PROTEIN CBG08832-RELATED"/>
    <property type="match status" value="1"/>
</dbReference>
<dbReference type="STRING" id="451379.A0A0N5ATV3"/>
<dbReference type="PANTHER" id="PTHR34150:SF3">
    <property type="entry name" value="CC DOMAIN-CONTAINING PROTEIN"/>
    <property type="match status" value="1"/>
</dbReference>
<name>A0A0N5ATV3_9BILA</name>
<feature type="transmembrane region" description="Helical" evidence="1">
    <location>
        <begin position="6"/>
        <end position="27"/>
    </location>
</feature>